<dbReference type="EMBL" id="CP010827">
    <property type="protein sequence ID" value="AJI78016.1"/>
    <property type="molecule type" value="Genomic_DNA"/>
</dbReference>
<dbReference type="KEGG" id="csx:CSING_02310"/>
<evidence type="ECO:0000256" key="1">
    <source>
        <dbReference type="SAM" id="Phobius"/>
    </source>
</evidence>
<dbReference type="OrthoDB" id="4426819at2"/>
<evidence type="ECO:0000313" key="3">
    <source>
        <dbReference type="Proteomes" id="UP000031890"/>
    </source>
</evidence>
<keyword evidence="1" id="KW-0472">Membrane</keyword>
<dbReference type="AlphaFoldDB" id="A0A0B6F1W3"/>
<proteinExistence type="predicted"/>
<protein>
    <recommendedName>
        <fullName evidence="4">Lipoprotein</fullName>
    </recommendedName>
</protein>
<dbReference type="RefSeq" id="WP_042529307.1">
    <property type="nucleotide sequence ID" value="NZ_CP010827.1"/>
</dbReference>
<dbReference type="STRING" id="161899.CSING_02310"/>
<gene>
    <name evidence="2" type="ORF">CSING_02310</name>
</gene>
<dbReference type="HOGENOM" id="CLU_1934517_0_0_11"/>
<keyword evidence="1" id="KW-0812">Transmembrane</keyword>
<accession>A0A0B6F1W3</accession>
<name>A0A0B6F1W3_9CORY</name>
<keyword evidence="1" id="KW-1133">Transmembrane helix</keyword>
<dbReference type="Proteomes" id="UP000031890">
    <property type="component" value="Chromosome"/>
</dbReference>
<feature type="transmembrane region" description="Helical" evidence="1">
    <location>
        <begin position="12"/>
        <end position="32"/>
    </location>
</feature>
<dbReference type="PROSITE" id="PS51257">
    <property type="entry name" value="PROKAR_LIPOPROTEIN"/>
    <property type="match status" value="1"/>
</dbReference>
<reference evidence="2 3" key="1">
    <citation type="journal article" date="2015" name="Genome Announc.">
        <title>Complete Genome Sequence and Annotation of Corynebacterium singulare DSM 44357, Isolated from a Human Semen Specimen.</title>
        <authorList>
            <person name="Merten M."/>
            <person name="Brinkrolf K."/>
            <person name="Albersmeier A."/>
            <person name="Kutter Y."/>
            <person name="Ruckert C."/>
            <person name="Tauch A."/>
        </authorList>
    </citation>
    <scope>NUCLEOTIDE SEQUENCE [LARGE SCALE GENOMIC DNA]</scope>
    <source>
        <strain evidence="2">IBS B52218</strain>
    </source>
</reference>
<feature type="transmembrane region" description="Helical" evidence="1">
    <location>
        <begin position="102"/>
        <end position="124"/>
    </location>
</feature>
<evidence type="ECO:0008006" key="4">
    <source>
        <dbReference type="Google" id="ProtNLM"/>
    </source>
</evidence>
<sequence length="134" mass="14156">MTYPLRTGALHGLLFILSIGCFVLPVIAGTGALLSVPIAAGLSALLAVLMLIDCSYHAFSPAQRATRGLRMVSALAAVALIAGWVLWLMIYNTFDKPMGTEYRLGTFLLAVGTVLTAFGAAIALTHHRARDAGR</sequence>
<organism evidence="2 3">
    <name type="scientific">Corynebacterium singulare</name>
    <dbReference type="NCBI Taxonomy" id="161899"/>
    <lineage>
        <taxon>Bacteria</taxon>
        <taxon>Bacillati</taxon>
        <taxon>Actinomycetota</taxon>
        <taxon>Actinomycetes</taxon>
        <taxon>Mycobacteriales</taxon>
        <taxon>Corynebacteriaceae</taxon>
        <taxon>Corynebacterium</taxon>
    </lineage>
</organism>
<evidence type="ECO:0000313" key="2">
    <source>
        <dbReference type="EMBL" id="AJI78016.1"/>
    </source>
</evidence>
<feature type="transmembrane region" description="Helical" evidence="1">
    <location>
        <begin position="38"/>
        <end position="59"/>
    </location>
</feature>
<feature type="transmembrane region" description="Helical" evidence="1">
    <location>
        <begin position="71"/>
        <end position="90"/>
    </location>
</feature>